<sequence>MDSFTPKEDETQCVGLSQTIVDASLEECKNRVFVVIYSGGVINAYGFRIAMSMSWKCEYESFKMHIIKDDVFLLIFHTSKTRDYVLSEGPWNFSNKLLIIHPWDPITRSPLSTIVYLKSAVAKDDVPSNSWDPSASSSQKTPLSRCFFFDIPRMGKVKASIQYKRLSTYNAASVFSPTPHAIHGLKNTTRNQLPISLDGKIKDKGNSMAYAAAIVNNVDNNIAKKVQFPTPYPVHGLMNTTNRQHPVKYMDTTERKEPTILTVTTKGALLPGYNVLHRLMYHILHPCLLCQQEKSTHLIVAVNSKPLTISYPIKRVLEDTLAEDGETLQSVKKSRSSDGNSGN</sequence>
<protein>
    <submittedName>
        <fullName evidence="1">Uncharacterized protein</fullName>
    </submittedName>
</protein>
<accession>A0ACC0BUG9</accession>
<organism evidence="1 2">
    <name type="scientific">Catharanthus roseus</name>
    <name type="common">Madagascar periwinkle</name>
    <name type="synonym">Vinca rosea</name>
    <dbReference type="NCBI Taxonomy" id="4058"/>
    <lineage>
        <taxon>Eukaryota</taxon>
        <taxon>Viridiplantae</taxon>
        <taxon>Streptophyta</taxon>
        <taxon>Embryophyta</taxon>
        <taxon>Tracheophyta</taxon>
        <taxon>Spermatophyta</taxon>
        <taxon>Magnoliopsida</taxon>
        <taxon>eudicotyledons</taxon>
        <taxon>Gunneridae</taxon>
        <taxon>Pentapetalae</taxon>
        <taxon>asterids</taxon>
        <taxon>lamiids</taxon>
        <taxon>Gentianales</taxon>
        <taxon>Apocynaceae</taxon>
        <taxon>Rauvolfioideae</taxon>
        <taxon>Vinceae</taxon>
        <taxon>Catharanthinae</taxon>
        <taxon>Catharanthus</taxon>
    </lineage>
</organism>
<evidence type="ECO:0000313" key="1">
    <source>
        <dbReference type="EMBL" id="KAI5676315.1"/>
    </source>
</evidence>
<dbReference type="Proteomes" id="UP001060085">
    <property type="component" value="Linkage Group LG02"/>
</dbReference>
<name>A0ACC0BUG9_CATRO</name>
<reference evidence="2" key="1">
    <citation type="journal article" date="2023" name="Nat. Plants">
        <title>Single-cell RNA sequencing provides a high-resolution roadmap for understanding the multicellular compartmentation of specialized metabolism.</title>
        <authorList>
            <person name="Sun S."/>
            <person name="Shen X."/>
            <person name="Li Y."/>
            <person name="Li Y."/>
            <person name="Wang S."/>
            <person name="Li R."/>
            <person name="Zhang H."/>
            <person name="Shen G."/>
            <person name="Guo B."/>
            <person name="Wei J."/>
            <person name="Xu J."/>
            <person name="St-Pierre B."/>
            <person name="Chen S."/>
            <person name="Sun C."/>
        </authorList>
    </citation>
    <scope>NUCLEOTIDE SEQUENCE [LARGE SCALE GENOMIC DNA]</scope>
</reference>
<comment type="caution">
    <text evidence="1">The sequence shown here is derived from an EMBL/GenBank/DDBJ whole genome shotgun (WGS) entry which is preliminary data.</text>
</comment>
<gene>
    <name evidence="1" type="ORF">M9H77_07265</name>
</gene>
<proteinExistence type="predicted"/>
<evidence type="ECO:0000313" key="2">
    <source>
        <dbReference type="Proteomes" id="UP001060085"/>
    </source>
</evidence>
<keyword evidence="2" id="KW-1185">Reference proteome</keyword>
<dbReference type="EMBL" id="CM044702">
    <property type="protein sequence ID" value="KAI5676315.1"/>
    <property type="molecule type" value="Genomic_DNA"/>
</dbReference>